<gene>
    <name evidence="2" type="ORF">KTO63_05840</name>
</gene>
<protein>
    <recommendedName>
        <fullName evidence="4">Virulence factor</fullName>
    </recommendedName>
</protein>
<dbReference type="AlphaFoldDB" id="A0A9E2S8Q9"/>
<evidence type="ECO:0000313" key="2">
    <source>
        <dbReference type="EMBL" id="MBV4356664.1"/>
    </source>
</evidence>
<organism evidence="2 3">
    <name type="scientific">Pinibacter aurantiacus</name>
    <dbReference type="NCBI Taxonomy" id="2851599"/>
    <lineage>
        <taxon>Bacteria</taxon>
        <taxon>Pseudomonadati</taxon>
        <taxon>Bacteroidota</taxon>
        <taxon>Chitinophagia</taxon>
        <taxon>Chitinophagales</taxon>
        <taxon>Chitinophagaceae</taxon>
        <taxon>Pinibacter</taxon>
    </lineage>
</organism>
<dbReference type="RefSeq" id="WP_217790288.1">
    <property type="nucleotide sequence ID" value="NZ_JAHSPG010000002.1"/>
</dbReference>
<evidence type="ECO:0000256" key="1">
    <source>
        <dbReference type="SAM" id="SignalP"/>
    </source>
</evidence>
<sequence length="108" mass="11900">MKKLLMFGLIALGSITYAKAQVSVNINAGVVIGPRHGVVCAPPVVYQRPPVRAYVPAPVVYVAPPPPVYYAPAPVYVEKRVYYDDRCDRGHGHGHAYGHNKSWKRGCR</sequence>
<evidence type="ECO:0008006" key="4">
    <source>
        <dbReference type="Google" id="ProtNLM"/>
    </source>
</evidence>
<dbReference type="Proteomes" id="UP000812270">
    <property type="component" value="Unassembled WGS sequence"/>
</dbReference>
<keyword evidence="1" id="KW-0732">Signal</keyword>
<name>A0A9E2S8Q9_9BACT</name>
<dbReference type="EMBL" id="JAHSPG010000002">
    <property type="protein sequence ID" value="MBV4356664.1"/>
    <property type="molecule type" value="Genomic_DNA"/>
</dbReference>
<evidence type="ECO:0000313" key="3">
    <source>
        <dbReference type="Proteomes" id="UP000812270"/>
    </source>
</evidence>
<accession>A0A9E2S8Q9</accession>
<keyword evidence="3" id="KW-1185">Reference proteome</keyword>
<comment type="caution">
    <text evidence="2">The sequence shown here is derived from an EMBL/GenBank/DDBJ whole genome shotgun (WGS) entry which is preliminary data.</text>
</comment>
<feature type="chain" id="PRO_5038869041" description="Virulence factor" evidence="1">
    <location>
        <begin position="21"/>
        <end position="108"/>
    </location>
</feature>
<proteinExistence type="predicted"/>
<feature type="signal peptide" evidence="1">
    <location>
        <begin position="1"/>
        <end position="20"/>
    </location>
</feature>
<reference evidence="2" key="1">
    <citation type="submission" date="2021-06" db="EMBL/GenBank/DDBJ databases">
        <authorList>
            <person name="Huq M.A."/>
        </authorList>
    </citation>
    <scope>NUCLEOTIDE SEQUENCE</scope>
    <source>
        <strain evidence="2">MAH-26</strain>
    </source>
</reference>